<name>A0A2P2KW49_RHIMU</name>
<protein>
    <submittedName>
        <fullName evidence="2">Uncharacterized protein</fullName>
    </submittedName>
</protein>
<evidence type="ECO:0000256" key="1">
    <source>
        <dbReference type="SAM" id="MobiDB-lite"/>
    </source>
</evidence>
<dbReference type="AlphaFoldDB" id="A0A2P2KW49"/>
<proteinExistence type="predicted"/>
<sequence length="43" mass="5493">MRNIKRKPKRRREPRRGENEWPRCSKLQVFWSSIPCWNQRIRL</sequence>
<evidence type="ECO:0000313" key="2">
    <source>
        <dbReference type="EMBL" id="MBX09931.1"/>
    </source>
</evidence>
<reference evidence="2" key="1">
    <citation type="submission" date="2018-02" db="EMBL/GenBank/DDBJ databases">
        <title>Rhizophora mucronata_Transcriptome.</title>
        <authorList>
            <person name="Meera S.P."/>
            <person name="Sreeshan A."/>
            <person name="Augustine A."/>
        </authorList>
    </citation>
    <scope>NUCLEOTIDE SEQUENCE</scope>
    <source>
        <tissue evidence="2">Leaf</tissue>
    </source>
</reference>
<feature type="region of interest" description="Disordered" evidence="1">
    <location>
        <begin position="1"/>
        <end position="20"/>
    </location>
</feature>
<feature type="compositionally biased region" description="Basic residues" evidence="1">
    <location>
        <begin position="1"/>
        <end position="14"/>
    </location>
</feature>
<dbReference type="EMBL" id="GGEC01029447">
    <property type="protein sequence ID" value="MBX09931.1"/>
    <property type="molecule type" value="Transcribed_RNA"/>
</dbReference>
<organism evidence="2">
    <name type="scientific">Rhizophora mucronata</name>
    <name type="common">Asiatic mangrove</name>
    <dbReference type="NCBI Taxonomy" id="61149"/>
    <lineage>
        <taxon>Eukaryota</taxon>
        <taxon>Viridiplantae</taxon>
        <taxon>Streptophyta</taxon>
        <taxon>Embryophyta</taxon>
        <taxon>Tracheophyta</taxon>
        <taxon>Spermatophyta</taxon>
        <taxon>Magnoliopsida</taxon>
        <taxon>eudicotyledons</taxon>
        <taxon>Gunneridae</taxon>
        <taxon>Pentapetalae</taxon>
        <taxon>rosids</taxon>
        <taxon>fabids</taxon>
        <taxon>Malpighiales</taxon>
        <taxon>Rhizophoraceae</taxon>
        <taxon>Rhizophora</taxon>
    </lineage>
</organism>
<accession>A0A2P2KW49</accession>